<dbReference type="EMBL" id="BOOG01000026">
    <property type="protein sequence ID" value="GIH70812.1"/>
    <property type="molecule type" value="Genomic_DNA"/>
</dbReference>
<keyword evidence="1" id="KW-0560">Oxidoreductase</keyword>
<accession>A0A8J3RBI9</accession>
<keyword evidence="4" id="KW-1185">Reference proteome</keyword>
<dbReference type="InterPro" id="IPR015590">
    <property type="entry name" value="Aldehyde_DH_dom"/>
</dbReference>
<evidence type="ECO:0000313" key="3">
    <source>
        <dbReference type="EMBL" id="GIH70812.1"/>
    </source>
</evidence>
<sequence>MAALMSTLSTEPIRLDALGPSGPYRTRKHVTVPDLTGNPVAELSLVPRLYVQRTMAALHRARPMPPGERAKALARAGRLFATGPVNGLSAEHYQRLVSRVCGMPISVVRAATDAIARSAAQAYGSTQYARPNGAVTDWRDPITRDGRALWTRRGDVFAVHAAGNHPAVHTLWLEAVALGYRVAVRPSRREPFTPHRLITALREAGFGDDQVVFLPTDHAVADDIIRDADLAMVYGGEDVVSKYGRNTNVLPQGPGRSKILIAEEDWTPHLDVVVDSVSSQGGTACVNTTAVFVAGDPRPLGEAVAERLSAIPSLPPEDDGAVLPAQSLANARAVEKYLFDHVGDAEILLGGGGIVDDLGDGIGVLRPAVMRVDRADAPQTGIELSFPCVWVAPWSYDDGIGPLKDTLVLTAITGDEGLIDRLMAEPTIGNVYVGDHPTHWMAPWVPHDRYLAEFLMRTKGVIRD</sequence>
<reference evidence="3" key="1">
    <citation type="submission" date="2021-01" db="EMBL/GenBank/DDBJ databases">
        <title>Whole genome shotgun sequence of Sphaerimonospora thailandensis NBRC 107569.</title>
        <authorList>
            <person name="Komaki H."/>
            <person name="Tamura T."/>
        </authorList>
    </citation>
    <scope>NUCLEOTIDE SEQUENCE</scope>
    <source>
        <strain evidence="3">NBRC 107569</strain>
    </source>
</reference>
<dbReference type="InterPro" id="IPR016162">
    <property type="entry name" value="Ald_DH_N"/>
</dbReference>
<dbReference type="Gene3D" id="3.40.309.10">
    <property type="entry name" value="Aldehyde Dehydrogenase, Chain A, domain 2"/>
    <property type="match status" value="1"/>
</dbReference>
<proteinExistence type="predicted"/>
<dbReference type="RefSeq" id="WP_239089684.1">
    <property type="nucleotide sequence ID" value="NZ_BOOG01000026.1"/>
</dbReference>
<dbReference type="InterPro" id="IPR016163">
    <property type="entry name" value="Ald_DH_C"/>
</dbReference>
<protein>
    <submittedName>
        <fullName evidence="3">Aldehyde dehydrogenase</fullName>
    </submittedName>
</protein>
<dbReference type="GO" id="GO:0016620">
    <property type="term" value="F:oxidoreductase activity, acting on the aldehyde or oxo group of donors, NAD or NADP as acceptor"/>
    <property type="evidence" value="ECO:0007669"/>
    <property type="project" value="InterPro"/>
</dbReference>
<name>A0A8J3RBI9_9ACTN</name>
<dbReference type="SUPFAM" id="SSF53720">
    <property type="entry name" value="ALDH-like"/>
    <property type="match status" value="1"/>
</dbReference>
<comment type="caution">
    <text evidence="3">The sequence shown here is derived from an EMBL/GenBank/DDBJ whole genome shotgun (WGS) entry which is preliminary data.</text>
</comment>
<organism evidence="3 4">
    <name type="scientific">Sphaerimonospora thailandensis</name>
    <dbReference type="NCBI Taxonomy" id="795644"/>
    <lineage>
        <taxon>Bacteria</taxon>
        <taxon>Bacillati</taxon>
        <taxon>Actinomycetota</taxon>
        <taxon>Actinomycetes</taxon>
        <taxon>Streptosporangiales</taxon>
        <taxon>Streptosporangiaceae</taxon>
        <taxon>Sphaerimonospora</taxon>
    </lineage>
</organism>
<gene>
    <name evidence="3" type="ORF">Mth01_30650</name>
</gene>
<evidence type="ECO:0000256" key="1">
    <source>
        <dbReference type="ARBA" id="ARBA00023002"/>
    </source>
</evidence>
<dbReference type="InterPro" id="IPR016161">
    <property type="entry name" value="Ald_DH/histidinol_DH"/>
</dbReference>
<evidence type="ECO:0000259" key="2">
    <source>
        <dbReference type="Pfam" id="PF00171"/>
    </source>
</evidence>
<dbReference type="Pfam" id="PF00171">
    <property type="entry name" value="Aldedh"/>
    <property type="match status" value="1"/>
</dbReference>
<feature type="domain" description="Aldehyde dehydrogenase" evidence="2">
    <location>
        <begin position="52"/>
        <end position="394"/>
    </location>
</feature>
<dbReference type="AlphaFoldDB" id="A0A8J3RBI9"/>
<dbReference type="Proteomes" id="UP000610966">
    <property type="component" value="Unassembled WGS sequence"/>
</dbReference>
<evidence type="ECO:0000313" key="4">
    <source>
        <dbReference type="Proteomes" id="UP000610966"/>
    </source>
</evidence>
<dbReference type="Gene3D" id="3.40.605.10">
    <property type="entry name" value="Aldehyde Dehydrogenase, Chain A, domain 1"/>
    <property type="match status" value="1"/>
</dbReference>